<dbReference type="InterPro" id="IPR023010">
    <property type="entry name" value="GcvPA"/>
</dbReference>
<evidence type="ECO:0000313" key="3">
    <source>
        <dbReference type="EMBL" id="ATW27782.1"/>
    </source>
</evidence>
<dbReference type="InterPro" id="IPR015422">
    <property type="entry name" value="PyrdxlP-dep_Trfase_small"/>
</dbReference>
<dbReference type="PANTHER" id="PTHR42806:SF1">
    <property type="entry name" value="GLYCINE DEHYDROGENASE (DECARBOXYLATING)"/>
    <property type="match status" value="1"/>
</dbReference>
<dbReference type="KEGG" id="fwa:DCMF_26215"/>
<reference evidence="3 4" key="1">
    <citation type="submission" date="2016-10" db="EMBL/GenBank/DDBJ databases">
        <title>Complete Genome Sequence of Peptococcaceae strain DCMF.</title>
        <authorList>
            <person name="Edwards R.J."/>
            <person name="Holland S.I."/>
            <person name="Deshpande N.P."/>
            <person name="Wong Y.K."/>
            <person name="Ertan H."/>
            <person name="Manefield M."/>
            <person name="Russell T.L."/>
            <person name="Lee M.J."/>
        </authorList>
    </citation>
    <scope>NUCLEOTIDE SEQUENCE [LARGE SCALE GENOMIC DNA]</scope>
    <source>
        <strain evidence="3 4">DCMF</strain>
    </source>
</reference>
<proteinExistence type="predicted"/>
<evidence type="ECO:0000259" key="2">
    <source>
        <dbReference type="Pfam" id="PF02347"/>
    </source>
</evidence>
<dbReference type="Gene3D" id="3.90.1150.10">
    <property type="entry name" value="Aspartate Aminotransferase, domain 1"/>
    <property type="match status" value="1"/>
</dbReference>
<dbReference type="PANTHER" id="PTHR42806">
    <property type="entry name" value="GLYCINE CLEAVAGE SYSTEM P-PROTEIN"/>
    <property type="match status" value="1"/>
</dbReference>
<feature type="domain" description="Glycine cleavage system P-protein N-terminal" evidence="2">
    <location>
        <begin position="8"/>
        <end position="455"/>
    </location>
</feature>
<gene>
    <name evidence="3" type="ORF">DCMF_26215</name>
</gene>
<keyword evidence="1" id="KW-0560">Oxidoreductase</keyword>
<keyword evidence="4" id="KW-1185">Reference proteome</keyword>
<dbReference type="Proteomes" id="UP000323521">
    <property type="component" value="Chromosome"/>
</dbReference>
<evidence type="ECO:0000256" key="1">
    <source>
        <dbReference type="ARBA" id="ARBA00023002"/>
    </source>
</evidence>
<dbReference type="AlphaFoldDB" id="A0A3G1KZ63"/>
<dbReference type="Pfam" id="PF02347">
    <property type="entry name" value="GDC-P"/>
    <property type="match status" value="1"/>
</dbReference>
<dbReference type="EMBL" id="CP017634">
    <property type="protein sequence ID" value="ATW27782.1"/>
    <property type="molecule type" value="Genomic_DNA"/>
</dbReference>
<dbReference type="NCBIfam" id="NF001696">
    <property type="entry name" value="PRK00451.1"/>
    <property type="match status" value="1"/>
</dbReference>
<dbReference type="InterPro" id="IPR049315">
    <property type="entry name" value="GDC-P_N"/>
</dbReference>
<protein>
    <submittedName>
        <fullName evidence="3">Glycine dehydrogenase</fullName>
    </submittedName>
</protein>
<dbReference type="RefSeq" id="WP_148137166.1">
    <property type="nucleotide sequence ID" value="NZ_CP017634.1"/>
</dbReference>
<dbReference type="Gene3D" id="3.40.640.10">
    <property type="entry name" value="Type I PLP-dependent aspartate aminotransferase-like (Major domain)"/>
    <property type="match status" value="1"/>
</dbReference>
<dbReference type="GO" id="GO:0004375">
    <property type="term" value="F:glycine dehydrogenase (decarboxylating) activity"/>
    <property type="evidence" value="ECO:0007669"/>
    <property type="project" value="InterPro"/>
</dbReference>
<name>A0A3G1KZ63_FORW1</name>
<dbReference type="InterPro" id="IPR015424">
    <property type="entry name" value="PyrdxlP-dep_Trfase"/>
</dbReference>
<dbReference type="OrthoDB" id="9771867at2"/>
<evidence type="ECO:0000313" key="4">
    <source>
        <dbReference type="Proteomes" id="UP000323521"/>
    </source>
</evidence>
<organism evidence="3 4">
    <name type="scientific">Formimonas warabiya</name>
    <dbReference type="NCBI Taxonomy" id="1761012"/>
    <lineage>
        <taxon>Bacteria</taxon>
        <taxon>Bacillati</taxon>
        <taxon>Bacillota</taxon>
        <taxon>Clostridia</taxon>
        <taxon>Eubacteriales</taxon>
        <taxon>Peptococcaceae</taxon>
        <taxon>Candidatus Formimonas</taxon>
    </lineage>
</organism>
<dbReference type="SUPFAM" id="SSF53383">
    <property type="entry name" value="PLP-dependent transferases"/>
    <property type="match status" value="1"/>
</dbReference>
<dbReference type="GO" id="GO:0009116">
    <property type="term" value="P:nucleoside metabolic process"/>
    <property type="evidence" value="ECO:0007669"/>
    <property type="project" value="InterPro"/>
</dbReference>
<dbReference type="InterPro" id="IPR015421">
    <property type="entry name" value="PyrdxlP-dep_Trfase_major"/>
</dbReference>
<sequence>MSKVVYPYIPNSAPEEKAKLLKEIGINSAEDIYREIPDQLRFKGTMQIPEPFLSEYELRRHVEGILAKNQSCKDYLNFLGAGTWQHYVPSVVDTIASRDEFLTAYVVGDAQGDHGKWQALFESASMIGEMVGMEAVNKPTYDWANAIAIACRMAARMTGRKEILVAGTISPSRLAVVKNYCKPDLKIELVKFDHDTGLMDLDDLQAKVSAHTAAVYFENPSYLGFVEIQGEKIAQIAHDSKAEVIVGVDPSSLGVITAPADYGADFAVGEYQPLGLHMQWGGGLAGFVCTRDEERYVAEYPGLLYGITTSVKEGEYCFGEVFFERTSYASREKGKDFIGTTTALWGIIAGVYMALMGPQGFKELGEGIMQRVQYAVGLLSRIKGIRVPVLQSPCFKEFVISFEGTGKTVGEINKALLDHHIFGGKDLSREFPEYGQSALYCITEVHTKEDIKKLAIALEQVIRGL</sequence>
<accession>A0A3G1KZ63</accession>